<keyword evidence="11" id="KW-0594">Phospholipid biosynthesis</keyword>
<evidence type="ECO:0000256" key="4">
    <source>
        <dbReference type="ARBA" id="ARBA00022679"/>
    </source>
</evidence>
<keyword evidence="8" id="KW-0067">ATP-binding</keyword>
<dbReference type="SUPFAM" id="SSF111331">
    <property type="entry name" value="NAD kinase/diacylglycerol kinase-like"/>
    <property type="match status" value="1"/>
</dbReference>
<keyword evidence="12" id="KW-1208">Phospholipid metabolism</keyword>
<organism evidence="14 15">
    <name type="scientific">Kitasatospora atroaurantiaca</name>
    <dbReference type="NCBI Taxonomy" id="285545"/>
    <lineage>
        <taxon>Bacteria</taxon>
        <taxon>Bacillati</taxon>
        <taxon>Actinomycetota</taxon>
        <taxon>Actinomycetes</taxon>
        <taxon>Kitasatosporales</taxon>
        <taxon>Streptomycetaceae</taxon>
        <taxon>Kitasatospora</taxon>
    </lineage>
</organism>
<evidence type="ECO:0000259" key="13">
    <source>
        <dbReference type="PROSITE" id="PS50146"/>
    </source>
</evidence>
<evidence type="ECO:0000256" key="5">
    <source>
        <dbReference type="ARBA" id="ARBA00022723"/>
    </source>
</evidence>
<accession>A0A561EHT9</accession>
<dbReference type="SMART" id="SM00046">
    <property type="entry name" value="DAGKc"/>
    <property type="match status" value="1"/>
</dbReference>
<comment type="caution">
    <text evidence="14">The sequence shown here is derived from an EMBL/GenBank/DDBJ whole genome shotgun (WGS) entry which is preliminary data.</text>
</comment>
<dbReference type="Proteomes" id="UP000318416">
    <property type="component" value="Unassembled WGS sequence"/>
</dbReference>
<evidence type="ECO:0000256" key="7">
    <source>
        <dbReference type="ARBA" id="ARBA00022777"/>
    </source>
</evidence>
<dbReference type="NCBIfam" id="TIGR00147">
    <property type="entry name" value="YegS/Rv2252/BmrU family lipid kinase"/>
    <property type="match status" value="1"/>
</dbReference>
<keyword evidence="4" id="KW-0808">Transferase</keyword>
<keyword evidence="6" id="KW-0547">Nucleotide-binding</keyword>
<dbReference type="PANTHER" id="PTHR12358:SF106">
    <property type="entry name" value="LIPID KINASE YEGS"/>
    <property type="match status" value="1"/>
</dbReference>
<evidence type="ECO:0000256" key="9">
    <source>
        <dbReference type="ARBA" id="ARBA00022842"/>
    </source>
</evidence>
<evidence type="ECO:0000256" key="11">
    <source>
        <dbReference type="ARBA" id="ARBA00023209"/>
    </source>
</evidence>
<name>A0A561EHT9_9ACTN</name>
<keyword evidence="5" id="KW-0479">Metal-binding</keyword>
<evidence type="ECO:0000256" key="10">
    <source>
        <dbReference type="ARBA" id="ARBA00023098"/>
    </source>
</evidence>
<dbReference type="AlphaFoldDB" id="A0A561EHT9"/>
<dbReference type="InterPro" id="IPR005218">
    <property type="entry name" value="Diacylglycerol/lipid_kinase"/>
</dbReference>
<dbReference type="PROSITE" id="PS50146">
    <property type="entry name" value="DAGK"/>
    <property type="match status" value="1"/>
</dbReference>
<evidence type="ECO:0000256" key="8">
    <source>
        <dbReference type="ARBA" id="ARBA00022840"/>
    </source>
</evidence>
<keyword evidence="7 14" id="KW-0418">Kinase</keyword>
<dbReference type="InterPro" id="IPR050187">
    <property type="entry name" value="Lipid_Phosphate_FormReg"/>
</dbReference>
<evidence type="ECO:0000256" key="6">
    <source>
        <dbReference type="ARBA" id="ARBA00022741"/>
    </source>
</evidence>
<dbReference type="Pfam" id="PF00781">
    <property type="entry name" value="DAGK_cat"/>
    <property type="match status" value="1"/>
</dbReference>
<keyword evidence="10" id="KW-0443">Lipid metabolism</keyword>
<evidence type="ECO:0000313" key="14">
    <source>
        <dbReference type="EMBL" id="TWE15187.1"/>
    </source>
</evidence>
<dbReference type="Gene3D" id="3.40.50.10330">
    <property type="entry name" value="Probable inorganic polyphosphate/atp-NAD kinase, domain 1"/>
    <property type="match status" value="1"/>
</dbReference>
<dbReference type="GO" id="GO:0005524">
    <property type="term" value="F:ATP binding"/>
    <property type="evidence" value="ECO:0007669"/>
    <property type="project" value="UniProtKB-KW"/>
</dbReference>
<evidence type="ECO:0000256" key="2">
    <source>
        <dbReference type="ARBA" id="ARBA00005983"/>
    </source>
</evidence>
<dbReference type="GO" id="GO:0046872">
    <property type="term" value="F:metal ion binding"/>
    <property type="evidence" value="ECO:0007669"/>
    <property type="project" value="UniProtKB-KW"/>
</dbReference>
<dbReference type="InterPro" id="IPR017438">
    <property type="entry name" value="ATP-NAD_kinase_N"/>
</dbReference>
<keyword evidence="9" id="KW-0460">Magnesium</keyword>
<evidence type="ECO:0000256" key="12">
    <source>
        <dbReference type="ARBA" id="ARBA00023264"/>
    </source>
</evidence>
<dbReference type="Pfam" id="PF19279">
    <property type="entry name" value="YegS_C"/>
    <property type="match status" value="1"/>
</dbReference>
<dbReference type="GO" id="GO:0008654">
    <property type="term" value="P:phospholipid biosynthetic process"/>
    <property type="evidence" value="ECO:0007669"/>
    <property type="project" value="UniProtKB-KW"/>
</dbReference>
<dbReference type="InterPro" id="IPR001206">
    <property type="entry name" value="Diacylglycerol_kinase_cat_dom"/>
</dbReference>
<comment type="similarity">
    <text evidence="2">Belongs to the diacylglycerol/lipid kinase family.</text>
</comment>
<dbReference type="GO" id="GO:0005886">
    <property type="term" value="C:plasma membrane"/>
    <property type="evidence" value="ECO:0007669"/>
    <property type="project" value="TreeGrafter"/>
</dbReference>
<dbReference type="PANTHER" id="PTHR12358">
    <property type="entry name" value="SPHINGOSINE KINASE"/>
    <property type="match status" value="1"/>
</dbReference>
<feature type="domain" description="DAGKc" evidence="13">
    <location>
        <begin position="8"/>
        <end position="139"/>
    </location>
</feature>
<dbReference type="Gene3D" id="2.60.200.40">
    <property type="match status" value="1"/>
</dbReference>
<dbReference type="RefSeq" id="WP_145786562.1">
    <property type="nucleotide sequence ID" value="NZ_BAAABR010000084.1"/>
</dbReference>
<keyword evidence="3" id="KW-0444">Lipid biosynthesis</keyword>
<evidence type="ECO:0000313" key="15">
    <source>
        <dbReference type="Proteomes" id="UP000318416"/>
    </source>
</evidence>
<dbReference type="InterPro" id="IPR045540">
    <property type="entry name" value="YegS/DAGK_C"/>
</dbReference>
<sequence length="306" mass="32354">MSAPTGRRPIRNVVVLTNPVAGGGHAERASTRAAARLRGRGVEVHSIEGTDPEDALRLAREVVARGVDALVVVGGDGMINLALQALAGTDVPLGLIPAGTGNDHAREYGLPLGDPEAAADVVAEGHVTSVDLGRIAAADGTSRYFGSVLAVGFDSLVSDRANRLTWPRGRMRYNLAILVELANLRPLPFRLVLDDGTVIERDLTLAAVGNTRSYGGGMAICPGADHADGQLDVTLVHAMRRRKLVRFFPTVFKGTHVQHEEVETHRTTTLRIESPGITAYADGEFVALLPVDVSIVPHALGMLVPA</sequence>
<dbReference type="EMBL" id="VIVR01000001">
    <property type="protein sequence ID" value="TWE15187.1"/>
    <property type="molecule type" value="Genomic_DNA"/>
</dbReference>
<gene>
    <name evidence="14" type="ORF">FB465_0063</name>
</gene>
<evidence type="ECO:0000256" key="3">
    <source>
        <dbReference type="ARBA" id="ARBA00022516"/>
    </source>
</evidence>
<comment type="cofactor">
    <cofactor evidence="1">
        <name>Mg(2+)</name>
        <dbReference type="ChEBI" id="CHEBI:18420"/>
    </cofactor>
</comment>
<protein>
    <submittedName>
        <fullName evidence="14">Diacylglycerol kinase</fullName>
    </submittedName>
</protein>
<reference evidence="14 15" key="1">
    <citation type="submission" date="2019-06" db="EMBL/GenBank/DDBJ databases">
        <title>Sequencing the genomes of 1000 actinobacteria strains.</title>
        <authorList>
            <person name="Klenk H.-P."/>
        </authorList>
    </citation>
    <scope>NUCLEOTIDE SEQUENCE [LARGE SCALE GENOMIC DNA]</scope>
    <source>
        <strain evidence="14 15">DSM 41649</strain>
    </source>
</reference>
<dbReference type="NCBIfam" id="NF008882">
    <property type="entry name" value="PRK11914.1"/>
    <property type="match status" value="1"/>
</dbReference>
<evidence type="ECO:0000256" key="1">
    <source>
        <dbReference type="ARBA" id="ARBA00001946"/>
    </source>
</evidence>
<keyword evidence="15" id="KW-1185">Reference proteome</keyword>
<dbReference type="OrthoDB" id="142078at2"/>
<dbReference type="GO" id="GO:0004143">
    <property type="term" value="F:ATP-dependent diacylglycerol kinase activity"/>
    <property type="evidence" value="ECO:0007669"/>
    <property type="project" value="TreeGrafter"/>
</dbReference>
<proteinExistence type="inferred from homology"/>
<dbReference type="InterPro" id="IPR016064">
    <property type="entry name" value="NAD/diacylglycerol_kinase_sf"/>
</dbReference>